<feature type="non-terminal residue" evidence="16">
    <location>
        <position position="1"/>
    </location>
</feature>
<comment type="caution">
    <text evidence="16">The sequence shown here is derived from an EMBL/GenBank/DDBJ whole genome shotgun (WGS) entry which is preliminary data.</text>
</comment>
<evidence type="ECO:0000259" key="14">
    <source>
        <dbReference type="Pfam" id="PF01557"/>
    </source>
</evidence>
<comment type="pathway">
    <text evidence="1 13">Amino-acid degradation; L-phenylalanine degradation; acetoacetate and fumarate from L-phenylalanine: step 6/6.</text>
</comment>
<keyword evidence="6 12" id="KW-0106">Calcium</keyword>
<dbReference type="AlphaFoldDB" id="A0A3E2HDJ9"/>
<dbReference type="PANTHER" id="PTHR43069">
    <property type="entry name" value="FUMARYLACETOACETASE"/>
    <property type="match status" value="1"/>
</dbReference>
<evidence type="ECO:0000313" key="16">
    <source>
        <dbReference type="EMBL" id="RFU31445.1"/>
    </source>
</evidence>
<evidence type="ECO:0000256" key="6">
    <source>
        <dbReference type="ARBA" id="ARBA00022837"/>
    </source>
</evidence>
<reference evidence="16 17" key="1">
    <citation type="submission" date="2018-05" db="EMBL/GenBank/DDBJ databases">
        <title>Draft genome sequence of Scytalidium lignicola DSM 105466, a ubiquitous saprotrophic fungus.</title>
        <authorList>
            <person name="Buettner E."/>
            <person name="Gebauer A.M."/>
            <person name="Hofrichter M."/>
            <person name="Liers C."/>
            <person name="Kellner H."/>
        </authorList>
    </citation>
    <scope>NUCLEOTIDE SEQUENCE [LARGE SCALE GENOMIC DNA]</scope>
    <source>
        <strain evidence="16 17">DSM 105466</strain>
    </source>
</reference>
<dbReference type="OrthoDB" id="9971669at2759"/>
<keyword evidence="9 13" id="KW-0585">Phenylalanine catabolism</keyword>
<keyword evidence="5 13" id="KW-0378">Hydrolase</keyword>
<dbReference type="GO" id="GO:0006559">
    <property type="term" value="P:L-phenylalanine catabolic process"/>
    <property type="evidence" value="ECO:0007669"/>
    <property type="project" value="UniProtKB-UniRule"/>
</dbReference>
<sequence length="418" mass="46382">MASWIEIDNNSDFSLQNLPYGIFSTEGSGRRIGVAVGEYILDMKALVQEKLLDQCKFDTSTFEHETLNAYAAVGKDAHREVRSILQDLLSKDTSLGPTLRDNPKRREKILVPMNKAQMHLPMNIGDYTDFFVGQYHAQNCSDMLRPGSGLPPNYVNLPVGYHGRASSIVVSGTPVRRPKGQFNSRGVPEFGPCQSLDFEVEFAAFIGQSNEMGDSIDVNDAENYIFGYVLMNDWSARDIQFWESTPLGPFNGKNFCTTISPWVVTPDALEAFQTTLIQSNPKFPYLDQHKKESVYDIPIQVSLETETAKYNVSECNTKNVIFSFAQMIAHHTAGGCPLRTGDLIATGTLSGATRKELGCLLEITRNGAELYEIEAVNAAKEKINRSYLEDGDMVEFIAHVRGKMGRVGFGACRGRITA</sequence>
<dbReference type="EMBL" id="NCSJ02000075">
    <property type="protein sequence ID" value="RFU31445.1"/>
    <property type="molecule type" value="Genomic_DNA"/>
</dbReference>
<dbReference type="GO" id="GO:0046872">
    <property type="term" value="F:metal ion binding"/>
    <property type="evidence" value="ECO:0007669"/>
    <property type="project" value="UniProtKB-UniRule"/>
</dbReference>
<keyword evidence="4 12" id="KW-0479">Metal-binding</keyword>
<dbReference type="SUPFAM" id="SSF56529">
    <property type="entry name" value="FAH"/>
    <property type="match status" value="1"/>
</dbReference>
<comment type="catalytic activity">
    <reaction evidence="13">
        <text>4-fumarylacetoacetate + H2O = acetoacetate + fumarate + H(+)</text>
        <dbReference type="Rhea" id="RHEA:10244"/>
        <dbReference type="ChEBI" id="CHEBI:13705"/>
        <dbReference type="ChEBI" id="CHEBI:15377"/>
        <dbReference type="ChEBI" id="CHEBI:15378"/>
        <dbReference type="ChEBI" id="CHEBI:18034"/>
        <dbReference type="ChEBI" id="CHEBI:29806"/>
        <dbReference type="EC" id="3.7.1.2"/>
    </reaction>
</comment>
<feature type="binding site" evidence="12">
    <location>
        <position position="129"/>
    </location>
    <ligand>
        <name>Ca(2+)</name>
        <dbReference type="ChEBI" id="CHEBI:29108"/>
    </ligand>
</feature>
<organism evidence="16 17">
    <name type="scientific">Scytalidium lignicola</name>
    <name type="common">Hyphomycete</name>
    <dbReference type="NCBI Taxonomy" id="5539"/>
    <lineage>
        <taxon>Eukaryota</taxon>
        <taxon>Fungi</taxon>
        <taxon>Dikarya</taxon>
        <taxon>Ascomycota</taxon>
        <taxon>Pezizomycotina</taxon>
        <taxon>Leotiomycetes</taxon>
        <taxon>Leotiomycetes incertae sedis</taxon>
        <taxon>Scytalidium</taxon>
    </lineage>
</organism>
<dbReference type="NCBIfam" id="TIGR01266">
    <property type="entry name" value="fum_ac_acetase"/>
    <property type="match status" value="1"/>
</dbReference>
<feature type="binding site" evidence="11">
    <location>
        <position position="348"/>
    </location>
    <ligand>
        <name>substrate</name>
    </ligand>
</feature>
<accession>A0A3E2HDJ9</accession>
<dbReference type="InterPro" id="IPR011234">
    <property type="entry name" value="Fumarylacetoacetase-like_C"/>
</dbReference>
<gene>
    <name evidence="16" type="ORF">B7463_g4871</name>
</gene>
<evidence type="ECO:0000256" key="5">
    <source>
        <dbReference type="ARBA" id="ARBA00022801"/>
    </source>
</evidence>
<keyword evidence="8 13" id="KW-0828">Tyrosine catabolism</keyword>
<comment type="cofactor">
    <cofactor evidence="13">
        <name>Mg(2+)</name>
        <dbReference type="ChEBI" id="CHEBI:18420"/>
    </cofactor>
    <cofactor evidence="13">
        <name>Ca(2+)</name>
        <dbReference type="ChEBI" id="CHEBI:29108"/>
    </cofactor>
</comment>
<dbReference type="SUPFAM" id="SSF63433">
    <property type="entry name" value="Fumarylacetoacetate hydrolase, FAH, N-terminal domain"/>
    <property type="match status" value="1"/>
</dbReference>
<dbReference type="GO" id="GO:0004334">
    <property type="term" value="F:fumarylacetoacetase activity"/>
    <property type="evidence" value="ECO:0007669"/>
    <property type="project" value="UniProtKB-UniRule"/>
</dbReference>
<evidence type="ECO:0000256" key="1">
    <source>
        <dbReference type="ARBA" id="ARBA00004782"/>
    </source>
</evidence>
<keyword evidence="17" id="KW-1185">Reference proteome</keyword>
<dbReference type="Pfam" id="PF01557">
    <property type="entry name" value="FAA_hydrolase"/>
    <property type="match status" value="1"/>
</dbReference>
<feature type="binding site" evidence="12">
    <location>
        <position position="199"/>
    </location>
    <ligand>
        <name>Ca(2+)</name>
        <dbReference type="ChEBI" id="CHEBI:29108"/>
    </ligand>
</feature>
<evidence type="ECO:0000313" key="17">
    <source>
        <dbReference type="Proteomes" id="UP000258309"/>
    </source>
</evidence>
<dbReference type="Pfam" id="PF09298">
    <property type="entry name" value="FAA_hydrolase_N"/>
    <property type="match status" value="1"/>
</dbReference>
<feature type="binding site" evidence="11">
    <location>
        <position position="240"/>
    </location>
    <ligand>
        <name>substrate</name>
    </ligand>
</feature>
<evidence type="ECO:0000256" key="13">
    <source>
        <dbReference type="RuleBase" id="RU366008"/>
    </source>
</evidence>
<feature type="active site" description="Proton acceptor" evidence="10">
    <location>
        <position position="136"/>
    </location>
</feature>
<evidence type="ECO:0000256" key="2">
    <source>
        <dbReference type="ARBA" id="ARBA00010211"/>
    </source>
</evidence>
<dbReference type="GO" id="GO:1902000">
    <property type="term" value="P:homogentisate catabolic process"/>
    <property type="evidence" value="ECO:0007669"/>
    <property type="project" value="TreeGrafter"/>
</dbReference>
<feature type="binding site" evidence="12">
    <location>
        <position position="201"/>
    </location>
    <ligand>
        <name>Ca(2+)</name>
        <dbReference type="ChEBI" id="CHEBI:29108"/>
    </ligand>
</feature>
<dbReference type="Gene3D" id="2.30.30.230">
    <property type="entry name" value="Fumarylacetoacetase, N-terminal domain"/>
    <property type="match status" value="1"/>
</dbReference>
<evidence type="ECO:0000256" key="4">
    <source>
        <dbReference type="ARBA" id="ARBA00022723"/>
    </source>
</evidence>
<evidence type="ECO:0000256" key="12">
    <source>
        <dbReference type="PIRSR" id="PIRSR605959-3"/>
    </source>
</evidence>
<evidence type="ECO:0000259" key="15">
    <source>
        <dbReference type="Pfam" id="PF09298"/>
    </source>
</evidence>
<dbReference type="InterPro" id="IPR015377">
    <property type="entry name" value="Fumarylacetoacetase_N"/>
</dbReference>
<evidence type="ECO:0000256" key="8">
    <source>
        <dbReference type="ARBA" id="ARBA00022878"/>
    </source>
</evidence>
<dbReference type="InterPro" id="IPR036462">
    <property type="entry name" value="Fumarylacetoacetase_N_sf"/>
</dbReference>
<keyword evidence="7 12" id="KW-0460">Magnesium</keyword>
<feature type="binding site" evidence="12">
    <location>
        <position position="233"/>
    </location>
    <ligand>
        <name>Mg(2+)</name>
        <dbReference type="ChEBI" id="CHEBI:18420"/>
    </ligand>
</feature>
<feature type="non-terminal residue" evidence="16">
    <location>
        <position position="418"/>
    </location>
</feature>
<feature type="binding site" evidence="11">
    <location>
        <position position="145"/>
    </location>
    <ligand>
        <name>substrate</name>
    </ligand>
</feature>
<dbReference type="Gene3D" id="3.90.850.10">
    <property type="entry name" value="Fumarylacetoacetase-like, C-terminal domain"/>
    <property type="match status" value="1"/>
</dbReference>
<name>A0A3E2HDJ9_SCYLI</name>
<dbReference type="STRING" id="5539.A0A3E2HDJ9"/>
<dbReference type="InterPro" id="IPR005959">
    <property type="entry name" value="Fumarylacetoacetase"/>
</dbReference>
<dbReference type="UniPathway" id="UPA00139">
    <property type="reaction ID" value="UER00341"/>
</dbReference>
<proteinExistence type="inferred from homology"/>
<feature type="binding site" evidence="11">
    <location>
        <position position="131"/>
    </location>
    <ligand>
        <name>substrate</name>
    </ligand>
</feature>
<dbReference type="Proteomes" id="UP000258309">
    <property type="component" value="Unassembled WGS sequence"/>
</dbReference>
<dbReference type="EC" id="3.7.1.2" evidence="3 13"/>
<protein>
    <recommendedName>
        <fullName evidence="3 13">Fumarylacetoacetase</fullName>
        <ecNumber evidence="3 13">3.7.1.2</ecNumber>
    </recommendedName>
    <alternativeName>
        <fullName evidence="13">Fumarylacetoacetate hydrolase</fullName>
    </alternativeName>
</protein>
<feature type="binding site" evidence="12">
    <location>
        <position position="257"/>
    </location>
    <ligand>
        <name>Mg(2+)</name>
        <dbReference type="ChEBI" id="CHEBI:18420"/>
    </ligand>
</feature>
<dbReference type="GO" id="GO:0006572">
    <property type="term" value="P:L-tyrosine catabolic process"/>
    <property type="evidence" value="ECO:0007669"/>
    <property type="project" value="UniProtKB-UniRule"/>
</dbReference>
<comment type="similarity">
    <text evidence="2 13">Belongs to the FAH family.</text>
</comment>
<evidence type="ECO:0000256" key="11">
    <source>
        <dbReference type="PIRSR" id="PIRSR605959-2"/>
    </source>
</evidence>
<evidence type="ECO:0000256" key="7">
    <source>
        <dbReference type="ARBA" id="ARBA00022842"/>
    </source>
</evidence>
<dbReference type="PANTHER" id="PTHR43069:SF2">
    <property type="entry name" value="FUMARYLACETOACETASE"/>
    <property type="match status" value="1"/>
</dbReference>
<dbReference type="InterPro" id="IPR036663">
    <property type="entry name" value="Fumarylacetoacetase_C_sf"/>
</dbReference>
<evidence type="ECO:0000256" key="3">
    <source>
        <dbReference type="ARBA" id="ARBA00012094"/>
    </source>
</evidence>
<feature type="binding site" evidence="12">
    <location>
        <position position="253"/>
    </location>
    <ligand>
        <name>Mg(2+)</name>
        <dbReference type="ChEBI" id="CHEBI:18420"/>
    </ligand>
</feature>
<feature type="domain" description="Fumarylacetoacetase N-terminal" evidence="15">
    <location>
        <begin position="16"/>
        <end position="121"/>
    </location>
</feature>
<dbReference type="OMA" id="NGKNFCT"/>
<evidence type="ECO:0000256" key="9">
    <source>
        <dbReference type="ARBA" id="ARBA00023232"/>
    </source>
</evidence>
<evidence type="ECO:0000256" key="10">
    <source>
        <dbReference type="PIRSR" id="PIRSR605959-1"/>
    </source>
</evidence>
<feature type="domain" description="Fumarylacetoacetase-like C-terminal" evidence="14">
    <location>
        <begin position="151"/>
        <end position="416"/>
    </location>
</feature>